<dbReference type="RefSeq" id="WP_156014632.1">
    <property type="nucleotide sequence ID" value="NZ_CP045484.1"/>
</dbReference>
<evidence type="ECO:0000256" key="1">
    <source>
        <dbReference type="ARBA" id="ARBA00022801"/>
    </source>
</evidence>
<dbReference type="Proteomes" id="UP000582213">
    <property type="component" value="Unassembled WGS sequence"/>
</dbReference>
<name>A0A650CHA1_SULOH</name>
<dbReference type="PANTHER" id="PTHR43546">
    <property type="entry name" value="UPF0173 METAL-DEPENDENT HYDROLASE MJ1163-RELATED"/>
    <property type="match status" value="1"/>
</dbReference>
<dbReference type="GeneID" id="42801175"/>
<dbReference type="NCBIfam" id="NF001911">
    <property type="entry name" value="PRK00685.1"/>
    <property type="match status" value="1"/>
</dbReference>
<evidence type="ECO:0000313" key="4">
    <source>
        <dbReference type="EMBL" id="MBB5252417.1"/>
    </source>
</evidence>
<dbReference type="InterPro" id="IPR022877">
    <property type="entry name" value="UPF0173"/>
</dbReference>
<evidence type="ECO:0000313" key="5">
    <source>
        <dbReference type="EMBL" id="QGR17128.1"/>
    </source>
</evidence>
<accession>A0A650CHA1</accession>
<dbReference type="SMART" id="SM00849">
    <property type="entry name" value="Lactamase_B"/>
    <property type="match status" value="1"/>
</dbReference>
<dbReference type="InterPro" id="IPR050114">
    <property type="entry name" value="UPF0173_UPF0282_UlaG_hydrolase"/>
</dbReference>
<dbReference type="PANTHER" id="PTHR43546:SF3">
    <property type="entry name" value="UPF0173 METAL-DEPENDENT HYDROLASE MJ1163"/>
    <property type="match status" value="1"/>
</dbReference>
<dbReference type="GO" id="GO:0016787">
    <property type="term" value="F:hydrolase activity"/>
    <property type="evidence" value="ECO:0007669"/>
    <property type="project" value="UniProtKB-UniRule"/>
</dbReference>
<dbReference type="Proteomes" id="UP000427373">
    <property type="component" value="Chromosome"/>
</dbReference>
<reference evidence="4 7" key="2">
    <citation type="submission" date="2020-08" db="EMBL/GenBank/DDBJ databases">
        <title>Genomic Encyclopedia of Type Strains, Phase IV (KMG-IV): sequencing the most valuable type-strain genomes for metagenomic binning, comparative biology and taxonomic classification.</title>
        <authorList>
            <person name="Goeker M."/>
        </authorList>
    </citation>
    <scope>NUCLEOTIDE SEQUENCE [LARGE SCALE GENOMIC DNA]</scope>
    <source>
        <strain evidence="4 7">DSM 12421</strain>
    </source>
</reference>
<keyword evidence="1 2" id="KW-0378">Hydrolase</keyword>
<sequence length="227" mass="25506">MPQLRWLGHAAVELNLGGKHILIDPMIKDNPVSPVKLNYFENNLNLIIVTHDHYDHLGDTVELMKINPKAYLFATYDLENYLATQFNIPWERMIPANVGGYIDFDGIKLALTKAVHSSEHSDPTGAIVSGEGVTIYHAGDTGLFEDMKLIGEIFKPDYVLLPIGGRFTMDPYQAAIAVEMLKPKKYAIPIHYNTWDLIKVDPNDFVKEVSKRGYKALVLQPGQSVEL</sequence>
<dbReference type="SUPFAM" id="SSF56281">
    <property type="entry name" value="Metallo-hydrolase/oxidoreductase"/>
    <property type="match status" value="1"/>
</dbReference>
<evidence type="ECO:0000313" key="7">
    <source>
        <dbReference type="Proteomes" id="UP000582213"/>
    </source>
</evidence>
<gene>
    <name evidence="5" type="ORF">D1869_07970</name>
    <name evidence="4" type="ORF">HNQ62_000135</name>
</gene>
<comment type="similarity">
    <text evidence="2">Belongs to the UPF0173 family.</text>
</comment>
<dbReference type="HAMAP" id="MF_00457">
    <property type="entry name" value="UPF0173"/>
    <property type="match status" value="1"/>
</dbReference>
<dbReference type="EMBL" id="CP045484">
    <property type="protein sequence ID" value="QGR17128.1"/>
    <property type="molecule type" value="Genomic_DNA"/>
</dbReference>
<reference evidence="5 6" key="1">
    <citation type="submission" date="2019-10" db="EMBL/GenBank/DDBJ databases">
        <title>Genome Sequences from Six Type Strain Members of the Archaeal Family Sulfolobaceae: Acidianus ambivalens, Acidianus infernus, Metallosphaera prunae, Stygiolobus azoricus, Sulfolobus metallicus, and Sulfurisphaera ohwakuensis.</title>
        <authorList>
            <person name="Counts J.A."/>
            <person name="Kelly R.M."/>
        </authorList>
    </citation>
    <scope>NUCLEOTIDE SEQUENCE [LARGE SCALE GENOMIC DNA]</scope>
    <source>
        <strain evidence="5 6">TA-1</strain>
    </source>
</reference>
<dbReference type="Gene3D" id="3.60.15.10">
    <property type="entry name" value="Ribonuclease Z/Hydroxyacylglutathione hydrolase-like"/>
    <property type="match status" value="1"/>
</dbReference>
<organism evidence="5 6">
    <name type="scientific">Sulfurisphaera ohwakuensis</name>
    <dbReference type="NCBI Taxonomy" id="69656"/>
    <lineage>
        <taxon>Archaea</taxon>
        <taxon>Thermoproteota</taxon>
        <taxon>Thermoprotei</taxon>
        <taxon>Sulfolobales</taxon>
        <taxon>Sulfolobaceae</taxon>
        <taxon>Sulfurisphaera</taxon>
    </lineage>
</organism>
<evidence type="ECO:0000259" key="3">
    <source>
        <dbReference type="SMART" id="SM00849"/>
    </source>
</evidence>
<dbReference type="InterPro" id="IPR036866">
    <property type="entry name" value="RibonucZ/Hydroxyglut_hydro"/>
</dbReference>
<proteinExistence type="inferred from homology"/>
<evidence type="ECO:0000256" key="2">
    <source>
        <dbReference type="HAMAP-Rule" id="MF_00457"/>
    </source>
</evidence>
<dbReference type="KEGG" id="soh:D1869_07970"/>
<dbReference type="AlphaFoldDB" id="A0A650CHA1"/>
<dbReference type="OrthoDB" id="28313at2157"/>
<feature type="domain" description="Metallo-beta-lactamase" evidence="3">
    <location>
        <begin position="8"/>
        <end position="191"/>
    </location>
</feature>
<keyword evidence="6" id="KW-1185">Reference proteome</keyword>
<evidence type="ECO:0000313" key="6">
    <source>
        <dbReference type="Proteomes" id="UP000427373"/>
    </source>
</evidence>
<dbReference type="EMBL" id="JACHFY010000001">
    <property type="protein sequence ID" value="MBB5252417.1"/>
    <property type="molecule type" value="Genomic_DNA"/>
</dbReference>
<protein>
    <recommendedName>
        <fullName evidence="2">UPF0173 metal-dependent hydrolase D1869_07970</fullName>
    </recommendedName>
</protein>
<dbReference type="InterPro" id="IPR001279">
    <property type="entry name" value="Metallo-B-lactamas"/>
</dbReference>
<dbReference type="Pfam" id="PF12706">
    <property type="entry name" value="Lactamase_B_2"/>
    <property type="match status" value="1"/>
</dbReference>